<comment type="caution">
    <text evidence="2">The sequence shown here is derived from an EMBL/GenBank/DDBJ whole genome shotgun (WGS) entry which is preliminary data.</text>
</comment>
<reference evidence="2" key="1">
    <citation type="submission" date="2022-11" db="EMBL/GenBank/DDBJ databases">
        <authorList>
            <person name="Hyden B.L."/>
            <person name="Feng K."/>
            <person name="Yates T."/>
            <person name="Jawdy S."/>
            <person name="Smart L.B."/>
            <person name="Muchero W."/>
        </authorList>
    </citation>
    <scope>NUCLEOTIDE SEQUENCE</scope>
    <source>
        <tissue evidence="2">Shoot tip</tissue>
    </source>
</reference>
<evidence type="ECO:0000313" key="3">
    <source>
        <dbReference type="Proteomes" id="UP001151752"/>
    </source>
</evidence>
<dbReference type="SUPFAM" id="SSF52058">
    <property type="entry name" value="L domain-like"/>
    <property type="match status" value="1"/>
</dbReference>
<keyword evidence="1" id="KW-0732">Signal</keyword>
<reference evidence="2" key="2">
    <citation type="journal article" date="2023" name="Int. J. Mol. Sci.">
        <title>De Novo Assembly and Annotation of 11 Diverse Shrub Willow (Salix) Genomes Reveals Novel Gene Organization in Sex-Linked Regions.</title>
        <authorList>
            <person name="Hyden B."/>
            <person name="Feng K."/>
            <person name="Yates T.B."/>
            <person name="Jawdy S."/>
            <person name="Cereghino C."/>
            <person name="Smart L.B."/>
            <person name="Muchero W."/>
        </authorList>
    </citation>
    <scope>NUCLEOTIDE SEQUENCE</scope>
    <source>
        <tissue evidence="2">Shoot tip</tissue>
    </source>
</reference>
<dbReference type="EMBL" id="JAPFFM010000016">
    <property type="protein sequence ID" value="KAJ6702025.1"/>
    <property type="molecule type" value="Genomic_DNA"/>
</dbReference>
<dbReference type="AlphaFoldDB" id="A0A9Q0Q8I8"/>
<dbReference type="Proteomes" id="UP001151752">
    <property type="component" value="Chromosome 1"/>
</dbReference>
<proteinExistence type="predicted"/>
<name>A0A9Q0Q8I8_9ROSI</name>
<evidence type="ECO:0000313" key="2">
    <source>
        <dbReference type="EMBL" id="KAJ6702025.1"/>
    </source>
</evidence>
<accession>A0A9Q0Q8I8</accession>
<organism evidence="2 3">
    <name type="scientific">Salix koriyanagi</name>
    <dbReference type="NCBI Taxonomy" id="2511006"/>
    <lineage>
        <taxon>Eukaryota</taxon>
        <taxon>Viridiplantae</taxon>
        <taxon>Streptophyta</taxon>
        <taxon>Embryophyta</taxon>
        <taxon>Tracheophyta</taxon>
        <taxon>Spermatophyta</taxon>
        <taxon>Magnoliopsida</taxon>
        <taxon>eudicotyledons</taxon>
        <taxon>Gunneridae</taxon>
        <taxon>Pentapetalae</taxon>
        <taxon>rosids</taxon>
        <taxon>fabids</taxon>
        <taxon>Malpighiales</taxon>
        <taxon>Salicaceae</taxon>
        <taxon>Saliceae</taxon>
        <taxon>Salix</taxon>
    </lineage>
</organism>
<gene>
    <name evidence="2" type="ORF">OIU74_013230</name>
</gene>
<evidence type="ECO:0000256" key="1">
    <source>
        <dbReference type="ARBA" id="ARBA00022729"/>
    </source>
</evidence>
<dbReference type="InterPro" id="IPR032675">
    <property type="entry name" value="LRR_dom_sf"/>
</dbReference>
<keyword evidence="3" id="KW-1185">Reference proteome</keyword>
<dbReference type="Gene3D" id="3.80.10.10">
    <property type="entry name" value="Ribonuclease Inhibitor"/>
    <property type="match status" value="1"/>
</dbReference>
<protein>
    <submittedName>
        <fullName evidence="2">RECEPTOR-LIKE PROTEIN 55</fullName>
    </submittedName>
</protein>
<dbReference type="PANTHER" id="PTHR48060:SF21">
    <property type="entry name" value="L DOMAIN-LIKE PROTEIN"/>
    <property type="match status" value="1"/>
</dbReference>
<dbReference type="InterPro" id="IPR053211">
    <property type="entry name" value="DNA_repair-toleration"/>
</dbReference>
<dbReference type="Pfam" id="PF00560">
    <property type="entry name" value="LRR_1"/>
    <property type="match status" value="3"/>
</dbReference>
<sequence length="178" mass="20093">MKVRQPVHQLGQIRELPLLDLSGNLLPGQIPAQLMLCKKLAHIDLNNNLLMGSLPRELFNCSKLLDQSLWSEEFRLSRNSFSGEIPSELGQPQNLQSILDLSYDNLSGHIPPSIGKLGKQFSHWPPEAFEGNLQLCGSPLDRCSIHKRSSSRHACDQLLHLFKSRMVDFDKMNKDARA</sequence>
<keyword evidence="2" id="KW-0675">Receptor</keyword>
<dbReference type="PANTHER" id="PTHR48060">
    <property type="entry name" value="DNA DAMAGE-REPAIR/TOLERATION PROTEIN DRT100"/>
    <property type="match status" value="1"/>
</dbReference>
<dbReference type="InterPro" id="IPR001611">
    <property type="entry name" value="Leu-rich_rpt"/>
</dbReference>